<dbReference type="SUPFAM" id="SSF50249">
    <property type="entry name" value="Nucleic acid-binding proteins"/>
    <property type="match status" value="1"/>
</dbReference>
<proteinExistence type="predicted"/>
<dbReference type="InterPro" id="IPR011129">
    <property type="entry name" value="CSD"/>
</dbReference>
<dbReference type="OrthoDB" id="4382049at2"/>
<feature type="compositionally biased region" description="Low complexity" evidence="1">
    <location>
        <begin position="80"/>
        <end position="109"/>
    </location>
</feature>
<dbReference type="Proteomes" id="UP000179642">
    <property type="component" value="Unassembled WGS sequence"/>
</dbReference>
<dbReference type="Gene3D" id="2.40.50.140">
    <property type="entry name" value="Nucleic acid-binding proteins"/>
    <property type="match status" value="1"/>
</dbReference>
<keyword evidence="3" id="KW-0238">DNA-binding</keyword>
<feature type="region of interest" description="Disordered" evidence="1">
    <location>
        <begin position="67"/>
        <end position="109"/>
    </location>
</feature>
<organism evidence="3 4">
    <name type="scientific">Streptomyces monashensis</name>
    <dbReference type="NCBI Taxonomy" id="1678012"/>
    <lineage>
        <taxon>Bacteria</taxon>
        <taxon>Bacillati</taxon>
        <taxon>Actinomycetota</taxon>
        <taxon>Actinomycetes</taxon>
        <taxon>Kitasatosporales</taxon>
        <taxon>Streptomycetaceae</taxon>
        <taxon>Streptomyces</taxon>
    </lineage>
</organism>
<evidence type="ECO:0000313" key="3">
    <source>
        <dbReference type="EMBL" id="OIJ93173.1"/>
    </source>
</evidence>
<evidence type="ECO:0000313" key="4">
    <source>
        <dbReference type="Proteomes" id="UP000179642"/>
    </source>
</evidence>
<feature type="domain" description="CSD" evidence="2">
    <location>
        <begin position="1"/>
        <end position="65"/>
    </location>
</feature>
<comment type="caution">
    <text evidence="3">The sequence shown here is derived from an EMBL/GenBank/DDBJ whole genome shotgun (WGS) entry which is preliminary data.</text>
</comment>
<gene>
    <name evidence="3" type="ORF">BIV23_37850</name>
</gene>
<evidence type="ECO:0000259" key="2">
    <source>
        <dbReference type="PROSITE" id="PS51857"/>
    </source>
</evidence>
<protein>
    <submittedName>
        <fullName evidence="3">DNA-binding protein</fullName>
    </submittedName>
</protein>
<dbReference type="GO" id="GO:0003677">
    <property type="term" value="F:DNA binding"/>
    <property type="evidence" value="ECO:0007669"/>
    <property type="project" value="UniProtKB-KW"/>
</dbReference>
<accession>A0A1S2PHJ7</accession>
<dbReference type="SMART" id="SM00357">
    <property type="entry name" value="CSP"/>
    <property type="match status" value="1"/>
</dbReference>
<name>A0A1S2PHJ7_9ACTN</name>
<dbReference type="CDD" id="cd04458">
    <property type="entry name" value="CSP_CDS"/>
    <property type="match status" value="1"/>
</dbReference>
<dbReference type="PRINTS" id="PR00050">
    <property type="entry name" value="COLDSHOCK"/>
</dbReference>
<reference evidence="3 4" key="1">
    <citation type="submission" date="2016-10" db="EMBL/GenBank/DDBJ databases">
        <title>Genome sequence of Streptomyces sp. MUSC 1.</title>
        <authorList>
            <person name="Lee L.-H."/>
            <person name="Ser H.-L."/>
            <person name="Law J.W.-F."/>
        </authorList>
    </citation>
    <scope>NUCLEOTIDE SEQUENCE [LARGE SCALE GENOMIC DNA]</scope>
    <source>
        <strain evidence="3 4">MUSC 1</strain>
    </source>
</reference>
<evidence type="ECO:0000256" key="1">
    <source>
        <dbReference type="SAM" id="MobiDB-lite"/>
    </source>
</evidence>
<dbReference type="InterPro" id="IPR012340">
    <property type="entry name" value="NA-bd_OB-fold"/>
</dbReference>
<dbReference type="InterPro" id="IPR002059">
    <property type="entry name" value="CSP_DNA-bd"/>
</dbReference>
<keyword evidence="4" id="KW-1185">Reference proteome</keyword>
<sequence>MTVGRVIRFDGMRGYGFIAPEQGGEDVFLHVNDLLIPESSVRSGLAVEFEIENGGRGLKASSVRFAQEQGAGPARPAESATGTPEAAAVFAAPESSAAPGSSAAAGEGQEPMCDVLGSAEYTREVTELLLTSVPDLTGHQIIAVRRQLALFARRHGWIED</sequence>
<dbReference type="Pfam" id="PF00313">
    <property type="entry name" value="CSD"/>
    <property type="match status" value="1"/>
</dbReference>
<dbReference type="AlphaFoldDB" id="A0A1S2PHJ7"/>
<dbReference type="PROSITE" id="PS51857">
    <property type="entry name" value="CSD_2"/>
    <property type="match status" value="1"/>
</dbReference>
<dbReference type="RefSeq" id="WP_071385513.1">
    <property type="nucleotide sequence ID" value="NZ_MLYO01000076.1"/>
</dbReference>
<dbReference type="EMBL" id="MLYO01000076">
    <property type="protein sequence ID" value="OIJ93173.1"/>
    <property type="molecule type" value="Genomic_DNA"/>
</dbReference>